<keyword evidence="4 6" id="KW-0472">Membrane</keyword>
<evidence type="ECO:0000256" key="4">
    <source>
        <dbReference type="ARBA" id="ARBA00023136"/>
    </source>
</evidence>
<keyword evidence="2 6" id="KW-0812">Transmembrane</keyword>
<evidence type="ECO:0000256" key="3">
    <source>
        <dbReference type="ARBA" id="ARBA00022989"/>
    </source>
</evidence>
<evidence type="ECO:0000313" key="9">
    <source>
        <dbReference type="Proteomes" id="UP001147695"/>
    </source>
</evidence>
<feature type="domain" description="Rhodopsin" evidence="7">
    <location>
        <begin position="12"/>
        <end position="189"/>
    </location>
</feature>
<dbReference type="PANTHER" id="PTHR33048">
    <property type="entry name" value="PTH11-LIKE INTEGRAL MEMBRANE PROTEIN (AFU_ORTHOLOGUE AFUA_5G11245)"/>
    <property type="match status" value="1"/>
</dbReference>
<feature type="transmembrane region" description="Helical" evidence="6">
    <location>
        <begin position="166"/>
        <end position="184"/>
    </location>
</feature>
<evidence type="ECO:0000313" key="8">
    <source>
        <dbReference type="EMBL" id="KAJ5337706.1"/>
    </source>
</evidence>
<evidence type="ECO:0000256" key="2">
    <source>
        <dbReference type="ARBA" id="ARBA00022692"/>
    </source>
</evidence>
<dbReference type="EMBL" id="JAPZBQ010000003">
    <property type="protein sequence ID" value="KAJ5337706.1"/>
    <property type="molecule type" value="Genomic_DNA"/>
</dbReference>
<evidence type="ECO:0000256" key="1">
    <source>
        <dbReference type="ARBA" id="ARBA00004141"/>
    </source>
</evidence>
<accession>A0A9W9QGY0</accession>
<feature type="transmembrane region" description="Helical" evidence="6">
    <location>
        <begin position="15"/>
        <end position="38"/>
    </location>
</feature>
<evidence type="ECO:0000259" key="7">
    <source>
        <dbReference type="Pfam" id="PF20684"/>
    </source>
</evidence>
<name>A0A9W9QGY0_PENBR</name>
<dbReference type="Proteomes" id="UP001147695">
    <property type="component" value="Unassembled WGS sequence"/>
</dbReference>
<dbReference type="Pfam" id="PF20684">
    <property type="entry name" value="Fung_rhodopsin"/>
    <property type="match status" value="1"/>
</dbReference>
<feature type="transmembrane region" description="Helical" evidence="6">
    <location>
        <begin position="96"/>
        <end position="118"/>
    </location>
</feature>
<reference evidence="8" key="1">
    <citation type="submission" date="2022-12" db="EMBL/GenBank/DDBJ databases">
        <authorList>
            <person name="Petersen C."/>
        </authorList>
    </citation>
    <scope>NUCLEOTIDE SEQUENCE</scope>
    <source>
        <strain evidence="8">IBT 35673</strain>
    </source>
</reference>
<dbReference type="GO" id="GO:0016020">
    <property type="term" value="C:membrane"/>
    <property type="evidence" value="ECO:0007669"/>
    <property type="project" value="UniProtKB-SubCell"/>
</dbReference>
<evidence type="ECO:0000256" key="6">
    <source>
        <dbReference type="SAM" id="Phobius"/>
    </source>
</evidence>
<keyword evidence="3 6" id="KW-1133">Transmembrane helix</keyword>
<dbReference type="InterPro" id="IPR052337">
    <property type="entry name" value="SAT4-like"/>
</dbReference>
<comment type="subcellular location">
    <subcellularLocation>
        <location evidence="1">Membrane</location>
        <topology evidence="1">Multi-pass membrane protein</topology>
    </subcellularLocation>
</comment>
<proteinExistence type="inferred from homology"/>
<evidence type="ECO:0000256" key="5">
    <source>
        <dbReference type="ARBA" id="ARBA00038359"/>
    </source>
</evidence>
<organism evidence="8 9">
    <name type="scientific">Penicillium brevicompactum</name>
    <dbReference type="NCBI Taxonomy" id="5074"/>
    <lineage>
        <taxon>Eukaryota</taxon>
        <taxon>Fungi</taxon>
        <taxon>Dikarya</taxon>
        <taxon>Ascomycota</taxon>
        <taxon>Pezizomycotina</taxon>
        <taxon>Eurotiomycetes</taxon>
        <taxon>Eurotiomycetidae</taxon>
        <taxon>Eurotiales</taxon>
        <taxon>Aspergillaceae</taxon>
        <taxon>Penicillium</taxon>
    </lineage>
</organism>
<dbReference type="AlphaFoldDB" id="A0A9W9QGY0"/>
<dbReference type="PANTHER" id="PTHR33048:SF124">
    <property type="entry name" value="INTEGRAL MEMBRANE PROTEIN"/>
    <property type="match status" value="1"/>
</dbReference>
<comment type="similarity">
    <text evidence="5">Belongs to the SAT4 family.</text>
</comment>
<sequence>MLDVYEKVSEASTSVLLAAAVVYVPALAFAKMSLIFLYRRIMDKQSVYNWVLHVISAIVCGYSFAIVFALVFGCNPIEKSWDMSITSGKCVDRNGLYIATAVTNIVTDLALILLPIPLVVGLQMPKIQKIYLLLIFLIGCAILRLATLVPFLTADDVTYQLAWPQVWINVEANLIVICPCLPSLRQFMRHHVPGWVGEASSNARRYFGAYHSGTASRNRSKFNSSKQPDEIALTENGESIQMSPHIVKEVQWNVTEERVDGHLVRPH</sequence>
<gene>
    <name evidence="8" type="ORF">N7452_004434</name>
</gene>
<protein>
    <recommendedName>
        <fullName evidence="7">Rhodopsin domain-containing protein</fullName>
    </recommendedName>
</protein>
<comment type="caution">
    <text evidence="8">The sequence shown here is derived from an EMBL/GenBank/DDBJ whole genome shotgun (WGS) entry which is preliminary data.</text>
</comment>
<feature type="transmembrane region" description="Helical" evidence="6">
    <location>
        <begin position="50"/>
        <end position="73"/>
    </location>
</feature>
<reference evidence="8" key="2">
    <citation type="journal article" date="2023" name="IMA Fungus">
        <title>Comparative genomic study of the Penicillium genus elucidates a diverse pangenome and 15 lateral gene transfer events.</title>
        <authorList>
            <person name="Petersen C."/>
            <person name="Sorensen T."/>
            <person name="Nielsen M.R."/>
            <person name="Sondergaard T.E."/>
            <person name="Sorensen J.L."/>
            <person name="Fitzpatrick D.A."/>
            <person name="Frisvad J.C."/>
            <person name="Nielsen K.L."/>
        </authorList>
    </citation>
    <scope>NUCLEOTIDE SEQUENCE</scope>
    <source>
        <strain evidence="8">IBT 35673</strain>
    </source>
</reference>
<feature type="transmembrane region" description="Helical" evidence="6">
    <location>
        <begin position="130"/>
        <end position="154"/>
    </location>
</feature>
<dbReference type="InterPro" id="IPR049326">
    <property type="entry name" value="Rhodopsin_dom_fungi"/>
</dbReference>